<dbReference type="STRING" id="1630135.DAD186_01700"/>
<protein>
    <recommendedName>
        <fullName evidence="9">Oligopeptidase B</fullName>
    </recommendedName>
</protein>
<sequence>MTDNTFMKPPVPAKKPIERTHHGDTVVDNFDWLRDKESQEVLDHLNAENAYADQILEPLHPLRDQIVSEIKSHTQETDSSVPFRDGDYWYISRTREGDNYPRFSRIALADSPERPVVDAENDELLPGEHVYLDAQALSEGTEFFQLGGITLNDESNRLAYSVDTSGGEVYALRIVDLASGDVIDDSVKDVAYGLAFSLDGSEIVYAKNDEAWRQCEIWVHTVGTQASDDRLLFREDDEKFTTAAGASRNRKALIIETASRVTAEALVTSLESPIQEPRSIAGRVEGVEYSVEHAGDHYLVIHNRDHKGFALARQELDASGAEAQETWREILAPAEGERIEAADAFESHVAITMRAAGLPTVRVLQRDQVSGEQNTESSTGWDTASAFDISHGGELDAVYLAHNRNWDEETIRYTLDSMLTPTTVAQIPASGGEPEILKETPVPNFDRTKYVEKRLWATAHDGTKIPISLMARADVEPDGTNPGFLYGYGSYEIPSDPTLSVFWLSLMDRGVVVAIAHIRGGGEMGREWYENGKKLAKKNTFSDFVESAQFLASEGWFDKNRIAANGGSAGGLLMGAVANLSPETFRVIVAGVPFVDALTTILDPSLPLTVGEWEEWGNPLEDPEVYQYMKEYTPYENIRNVQYPAILATTSLNDIRVFYVEPAKWVARLREETRNYEGGEAIPAHPILFKCEMVAGHGGRSGRYARWEQRAEEYAFVLDQLGATELI</sequence>
<gene>
    <name evidence="7" type="ORF">DAD186_01700</name>
</gene>
<comment type="similarity">
    <text evidence="1">Belongs to the peptidase S9A family.</text>
</comment>
<dbReference type="RefSeq" id="WP_065247107.1">
    <property type="nucleotide sequence ID" value="NZ_CP012117.1"/>
</dbReference>
<dbReference type="SUPFAM" id="SSF53474">
    <property type="entry name" value="alpha/beta-Hydrolases"/>
    <property type="match status" value="1"/>
</dbReference>
<dbReference type="PANTHER" id="PTHR11757">
    <property type="entry name" value="PROTEASE FAMILY S9A OLIGOPEPTIDASE"/>
    <property type="match status" value="1"/>
</dbReference>
<dbReference type="Gene3D" id="2.130.10.120">
    <property type="entry name" value="Prolyl oligopeptidase, N-terminal domain"/>
    <property type="match status" value="1"/>
</dbReference>
<evidence type="ECO:0000256" key="1">
    <source>
        <dbReference type="ARBA" id="ARBA00005228"/>
    </source>
</evidence>
<evidence type="ECO:0000256" key="4">
    <source>
        <dbReference type="ARBA" id="ARBA00022825"/>
    </source>
</evidence>
<evidence type="ECO:0000256" key="3">
    <source>
        <dbReference type="ARBA" id="ARBA00022801"/>
    </source>
</evidence>
<dbReference type="InterPro" id="IPR051543">
    <property type="entry name" value="Serine_Peptidase_S9A"/>
</dbReference>
<dbReference type="PANTHER" id="PTHR11757:SF19">
    <property type="entry name" value="PROLYL ENDOPEPTIDASE-LIKE"/>
    <property type="match status" value="1"/>
</dbReference>
<evidence type="ECO:0000313" key="7">
    <source>
        <dbReference type="EMBL" id="ANP26729.1"/>
    </source>
</evidence>
<dbReference type="AlphaFoldDB" id="A0A1B0ZFK1"/>
<feature type="domain" description="Peptidase S9 prolyl oligopeptidase catalytic" evidence="5">
    <location>
        <begin position="505"/>
        <end position="723"/>
    </location>
</feature>
<dbReference type="Pfam" id="PF02897">
    <property type="entry name" value="Peptidase_S9_N"/>
    <property type="match status" value="1"/>
</dbReference>
<dbReference type="InterPro" id="IPR001375">
    <property type="entry name" value="Peptidase_S9_cat"/>
</dbReference>
<dbReference type="InterPro" id="IPR002470">
    <property type="entry name" value="Peptidase_S9A"/>
</dbReference>
<dbReference type="PRINTS" id="PR00862">
    <property type="entry name" value="PROLIGOPTASE"/>
</dbReference>
<keyword evidence="3" id="KW-0378">Hydrolase</keyword>
<dbReference type="EMBL" id="CP012117">
    <property type="protein sequence ID" value="ANP26729.1"/>
    <property type="molecule type" value="Genomic_DNA"/>
</dbReference>
<dbReference type="Gene3D" id="3.40.50.1820">
    <property type="entry name" value="alpha/beta hydrolase"/>
    <property type="match status" value="1"/>
</dbReference>
<accession>A0A1B0ZFK1</accession>
<evidence type="ECO:0008006" key="9">
    <source>
        <dbReference type="Google" id="ProtNLM"/>
    </source>
</evidence>
<reference evidence="7 8" key="1">
    <citation type="submission" date="2015-06" db="EMBL/GenBank/DDBJ databases">
        <title>Investigation of pathophysiology for high-risk pregnancy and development of treatment modality based on it.</title>
        <authorList>
            <person name="Kim B.-C."/>
            <person name="Lim S."/>
        </authorList>
    </citation>
    <scope>NUCLEOTIDE SEQUENCE [LARGE SCALE GENOMIC DNA]</scope>
    <source>
        <strain evidence="7 8">AD1-86</strain>
    </source>
</reference>
<dbReference type="KEGG" id="dva:DAD186_01700"/>
<dbReference type="Pfam" id="PF00326">
    <property type="entry name" value="Peptidase_S9"/>
    <property type="match status" value="1"/>
</dbReference>
<organism evidence="7 8">
    <name type="scientific">Dermabacter vaginalis</name>
    <dbReference type="NCBI Taxonomy" id="1630135"/>
    <lineage>
        <taxon>Bacteria</taxon>
        <taxon>Bacillati</taxon>
        <taxon>Actinomycetota</taxon>
        <taxon>Actinomycetes</taxon>
        <taxon>Micrococcales</taxon>
        <taxon>Dermabacteraceae</taxon>
        <taxon>Dermabacter</taxon>
    </lineage>
</organism>
<keyword evidence="4" id="KW-0720">Serine protease</keyword>
<dbReference type="InterPro" id="IPR023302">
    <property type="entry name" value="Pept_S9A_N"/>
</dbReference>
<proteinExistence type="inferred from homology"/>
<evidence type="ECO:0000256" key="2">
    <source>
        <dbReference type="ARBA" id="ARBA00022670"/>
    </source>
</evidence>
<feature type="domain" description="Peptidase S9A N-terminal" evidence="6">
    <location>
        <begin position="9"/>
        <end position="439"/>
    </location>
</feature>
<dbReference type="GO" id="GO:0006508">
    <property type="term" value="P:proteolysis"/>
    <property type="evidence" value="ECO:0007669"/>
    <property type="project" value="UniProtKB-KW"/>
</dbReference>
<evidence type="ECO:0000259" key="5">
    <source>
        <dbReference type="Pfam" id="PF00326"/>
    </source>
</evidence>
<dbReference type="SUPFAM" id="SSF50993">
    <property type="entry name" value="Peptidase/esterase 'gauge' domain"/>
    <property type="match status" value="1"/>
</dbReference>
<dbReference type="GO" id="GO:0004252">
    <property type="term" value="F:serine-type endopeptidase activity"/>
    <property type="evidence" value="ECO:0007669"/>
    <property type="project" value="InterPro"/>
</dbReference>
<evidence type="ECO:0000313" key="8">
    <source>
        <dbReference type="Proteomes" id="UP000092596"/>
    </source>
</evidence>
<name>A0A1B0ZFK1_9MICO</name>
<evidence type="ECO:0000259" key="6">
    <source>
        <dbReference type="Pfam" id="PF02897"/>
    </source>
</evidence>
<dbReference type="Proteomes" id="UP000092596">
    <property type="component" value="Chromosome"/>
</dbReference>
<keyword evidence="2" id="KW-0645">Protease</keyword>
<dbReference type="InterPro" id="IPR029058">
    <property type="entry name" value="AB_hydrolase_fold"/>
</dbReference>
<dbReference type="PATRIC" id="fig|1630135.4.peg.173"/>